<proteinExistence type="predicted"/>
<dbReference type="Proteomes" id="UP000478052">
    <property type="component" value="Unassembled WGS sequence"/>
</dbReference>
<accession>A0A6G0YMZ9</accession>
<dbReference type="AlphaFoldDB" id="A0A6G0YMZ9"/>
<reference evidence="1 2" key="1">
    <citation type="submission" date="2019-08" db="EMBL/GenBank/DDBJ databases">
        <title>Whole genome of Aphis craccivora.</title>
        <authorList>
            <person name="Voronova N.V."/>
            <person name="Shulinski R.S."/>
            <person name="Bandarenka Y.V."/>
            <person name="Zhorov D.G."/>
            <person name="Warner D."/>
        </authorList>
    </citation>
    <scope>NUCLEOTIDE SEQUENCE [LARGE SCALE GENOMIC DNA]</scope>
    <source>
        <strain evidence="1">180601</strain>
        <tissue evidence="1">Whole Body</tissue>
    </source>
</reference>
<comment type="caution">
    <text evidence="1">The sequence shown here is derived from an EMBL/GenBank/DDBJ whole genome shotgun (WGS) entry which is preliminary data.</text>
</comment>
<gene>
    <name evidence="1" type="ORF">FWK35_00010501</name>
</gene>
<dbReference type="EMBL" id="VUJU01003207">
    <property type="protein sequence ID" value="KAF0758769.1"/>
    <property type="molecule type" value="Genomic_DNA"/>
</dbReference>
<name>A0A6G0YMZ9_APHCR</name>
<protein>
    <submittedName>
        <fullName evidence="1">Uncharacterized protein</fullName>
    </submittedName>
</protein>
<evidence type="ECO:0000313" key="2">
    <source>
        <dbReference type="Proteomes" id="UP000478052"/>
    </source>
</evidence>
<keyword evidence="2" id="KW-1185">Reference proteome</keyword>
<sequence length="106" mass="12482">MQIQYLLVSLILDSEWSDECIDFTMFSFSSSKMNLVGALRRSFFEFPNSFQKFLKAPGKTKKKLRKNGNFYAKPCHLHTNTLAHFFLLYEVQILQILTKIRQNHDS</sequence>
<evidence type="ECO:0000313" key="1">
    <source>
        <dbReference type="EMBL" id="KAF0758769.1"/>
    </source>
</evidence>
<organism evidence="1 2">
    <name type="scientific">Aphis craccivora</name>
    <name type="common">Cowpea aphid</name>
    <dbReference type="NCBI Taxonomy" id="307492"/>
    <lineage>
        <taxon>Eukaryota</taxon>
        <taxon>Metazoa</taxon>
        <taxon>Ecdysozoa</taxon>
        <taxon>Arthropoda</taxon>
        <taxon>Hexapoda</taxon>
        <taxon>Insecta</taxon>
        <taxon>Pterygota</taxon>
        <taxon>Neoptera</taxon>
        <taxon>Paraneoptera</taxon>
        <taxon>Hemiptera</taxon>
        <taxon>Sternorrhyncha</taxon>
        <taxon>Aphidomorpha</taxon>
        <taxon>Aphidoidea</taxon>
        <taxon>Aphididae</taxon>
        <taxon>Aphidini</taxon>
        <taxon>Aphis</taxon>
        <taxon>Aphis</taxon>
    </lineage>
</organism>